<dbReference type="Pfam" id="PF22178">
    <property type="entry name" value="Gp5_trimer_C"/>
    <property type="match status" value="1"/>
</dbReference>
<feature type="domain" description="Gp5/Type VI secretion system Vgr protein OB-fold" evidence="2">
    <location>
        <begin position="391"/>
        <end position="440"/>
    </location>
</feature>
<dbReference type="OrthoDB" id="6710627at2"/>
<dbReference type="SUPFAM" id="SSF69349">
    <property type="entry name" value="Phage fibre proteins"/>
    <property type="match status" value="1"/>
</dbReference>
<evidence type="ECO:0000259" key="3">
    <source>
        <dbReference type="Pfam" id="PF22178"/>
    </source>
</evidence>
<evidence type="ECO:0000313" key="4">
    <source>
        <dbReference type="EMBL" id="KMJ46624.1"/>
    </source>
</evidence>
<organism evidence="4 5">
    <name type="scientific">Xenorhabdus khoisanae</name>
    <dbReference type="NCBI Taxonomy" id="880157"/>
    <lineage>
        <taxon>Bacteria</taxon>
        <taxon>Pseudomonadati</taxon>
        <taxon>Pseudomonadota</taxon>
        <taxon>Gammaproteobacteria</taxon>
        <taxon>Enterobacterales</taxon>
        <taxon>Morganellaceae</taxon>
        <taxon>Xenorhabdus</taxon>
    </lineage>
</organism>
<dbReference type="InterPro" id="IPR054030">
    <property type="entry name" value="Gp5_Vgr_C"/>
</dbReference>
<protein>
    <submittedName>
        <fullName evidence="4">Type VI secretion protein</fullName>
    </submittedName>
</protein>
<dbReference type="Proteomes" id="UP000036277">
    <property type="component" value="Unassembled WGS sequence"/>
</dbReference>
<accession>A0A0J5FWQ7</accession>
<sequence>MDGLVFTCQIGKLPRITFQVAEFSLREALSELYHLSLTVVSSLDNIALGEQLGMAASLSVIRDGVVERTINGIIAGAEQGNSDGRRTYYTFTIRPEMWRMTLNQDSRIFHRQSVPEILKQLLQEHRIKSDCKFYEDEGHHPVREYTTQKRESAYDFWCRLAAEEGITFWFEQDQLFYSNSHLGMLAGIFLTYNSQSDTDNTDSTVTQWRYGEFLCPDEFTHKDNNFLRPSYPLQHQAMLEQGRGHAVFESYGRFQLDAEGKPLSALRLNQLNSESKMGSASTNCIQLRPGKIFMLNKHPIASMNDRWQVVGVTHHGIQPQAAGVEGEGTTLTNSLTFIPGWDDWRPSYRYKPLADGDEVATVVGPEGEEIFVNEHGAIKVHFHWNRYDEPGDGSSCWVRVAQGWNGHGFGFMAIPRIGQEVIVSYLNGDIDRPIVTGCTYNGRNRPPLDLPAEKTRTTFKTHTHKGQGFNELRFEDAKGSEEVYIHGQRDFTAHIENDVHWHIKHDQKQRIDNNHYIDIQADEHSQVMGSRKYSTAGDASHRITGSQHIQAGDALVSESGQETHLKSGGKIVLEAATEISLKVGGTFIKVTPGSIQSSMIDVGAGSGSSGRGISLQLPEGVPTLPEVKFPIKKYCALQAQESAAWVIKSPGGKA</sequence>
<name>A0A0J5FWQ7_9GAMM</name>
<proteinExistence type="inferred from homology"/>
<evidence type="ECO:0000313" key="5">
    <source>
        <dbReference type="Proteomes" id="UP000036277"/>
    </source>
</evidence>
<evidence type="ECO:0000259" key="2">
    <source>
        <dbReference type="Pfam" id="PF04717"/>
    </source>
</evidence>
<dbReference type="Pfam" id="PF04717">
    <property type="entry name" value="Phage_base_V"/>
    <property type="match status" value="1"/>
</dbReference>
<evidence type="ECO:0000256" key="1">
    <source>
        <dbReference type="ARBA" id="ARBA00005558"/>
    </source>
</evidence>
<dbReference type="EMBL" id="LFCV01000014">
    <property type="protein sequence ID" value="KMJ46624.1"/>
    <property type="molecule type" value="Genomic_DNA"/>
</dbReference>
<dbReference type="PANTHER" id="PTHR32305:SF11">
    <property type="entry name" value="TYPE VI SECRETION SYSTEM SPIKE PROTEIN VGRG3"/>
    <property type="match status" value="1"/>
</dbReference>
<dbReference type="NCBIfam" id="TIGR03361">
    <property type="entry name" value="VI_Rhs_Vgr"/>
    <property type="match status" value="1"/>
</dbReference>
<dbReference type="InterPro" id="IPR006531">
    <property type="entry name" value="Gp5/Vgr_OB"/>
</dbReference>
<dbReference type="PATRIC" id="fig|880157.4.peg.545"/>
<dbReference type="SUPFAM" id="SSF69279">
    <property type="entry name" value="Phage tail proteins"/>
    <property type="match status" value="2"/>
</dbReference>
<dbReference type="Gene3D" id="2.40.50.230">
    <property type="entry name" value="Gp5 N-terminal domain"/>
    <property type="match status" value="1"/>
</dbReference>
<dbReference type="Gene3D" id="4.10.220.110">
    <property type="match status" value="1"/>
</dbReference>
<dbReference type="Gene3D" id="2.30.110.50">
    <property type="match status" value="1"/>
</dbReference>
<dbReference type="InterPro" id="IPR006533">
    <property type="entry name" value="T6SS_Vgr_RhsGE"/>
</dbReference>
<dbReference type="InterPro" id="IPR037026">
    <property type="entry name" value="Vgr_OB-fold_dom_sf"/>
</dbReference>
<dbReference type="InterPro" id="IPR050708">
    <property type="entry name" value="T6SS_VgrG/RHS"/>
</dbReference>
<dbReference type="AlphaFoldDB" id="A0A0J5FWQ7"/>
<dbReference type="Pfam" id="PF05954">
    <property type="entry name" value="Phage_GPD"/>
    <property type="match status" value="1"/>
</dbReference>
<reference evidence="4 5" key="1">
    <citation type="submission" date="2015-06" db="EMBL/GenBank/DDBJ databases">
        <title>Draft Whole-Genome Sequence of the Entomopathogenic Bacterium Xenorhabdus khoisanae.</title>
        <authorList>
            <person name="Naidoo S."/>
            <person name="Featherston J."/>
            <person name="Gray V.M."/>
        </authorList>
    </citation>
    <scope>NUCLEOTIDE SEQUENCE [LARGE SCALE GENOMIC DNA]</scope>
    <source>
        <strain evidence="4 5">MCB</strain>
    </source>
</reference>
<dbReference type="NCBIfam" id="TIGR01646">
    <property type="entry name" value="vgr_GE"/>
    <property type="match status" value="1"/>
</dbReference>
<dbReference type="Gene3D" id="3.55.50.10">
    <property type="entry name" value="Baseplate protein-like domains"/>
    <property type="match status" value="1"/>
</dbReference>
<comment type="similarity">
    <text evidence="1">Belongs to the VgrG protein family.</text>
</comment>
<dbReference type="RefSeq" id="WP_047961830.1">
    <property type="nucleotide sequence ID" value="NZ_CAWMBG010000014.1"/>
</dbReference>
<feature type="domain" description="Gp5/Type VI secretion system Vgr C-terminal trimerisation" evidence="3">
    <location>
        <begin position="457"/>
        <end position="562"/>
    </location>
</feature>
<keyword evidence="5" id="KW-1185">Reference proteome</keyword>
<dbReference type="SUPFAM" id="SSF69255">
    <property type="entry name" value="gp5 N-terminal domain-like"/>
    <property type="match status" value="1"/>
</dbReference>
<dbReference type="PANTHER" id="PTHR32305">
    <property type="match status" value="1"/>
</dbReference>
<gene>
    <name evidence="4" type="ORF">AB204_02630</name>
</gene>
<comment type="caution">
    <text evidence="4">The sequence shown here is derived from an EMBL/GenBank/DDBJ whole genome shotgun (WGS) entry which is preliminary data.</text>
</comment>
<dbReference type="InterPro" id="IPR017847">
    <property type="entry name" value="T6SS_RhsGE_Vgr_subset"/>
</dbReference>
<dbReference type="STRING" id="880157.AB204_02630"/>